<dbReference type="EMBL" id="KR187111">
    <property type="protein sequence ID" value="ALF44647.1"/>
    <property type="molecule type" value="Genomic_DNA"/>
</dbReference>
<evidence type="ECO:0000313" key="1">
    <source>
        <dbReference type="EMBL" id="ALF44647.1"/>
    </source>
</evidence>
<proteinExistence type="predicted"/>
<name>A0A0N9EFE5_STAAU</name>
<accession>A0A0N9EFE5</accession>
<protein>
    <submittedName>
        <fullName evidence="1">Uncharacterized protein</fullName>
    </submittedName>
</protein>
<reference evidence="1" key="1">
    <citation type="journal article" date="2015" name="Antimicrob. Agents Chemother.">
        <title>Novel Type XII Staphylococcal Cassette Chromosome mec Harboring a New Cassette Chromosome Recombinase, CcrC2.</title>
        <authorList>
            <person name="Wu Z."/>
            <person name="Li F."/>
            <person name="Liu D."/>
            <person name="Xue H."/>
            <person name="Zhao X."/>
        </authorList>
    </citation>
    <scope>NUCLEOTIDE SEQUENCE</scope>
    <source>
        <strain evidence="1">BA01611</strain>
    </source>
</reference>
<organism evidence="1">
    <name type="scientific">Staphylococcus aureus</name>
    <dbReference type="NCBI Taxonomy" id="1280"/>
    <lineage>
        <taxon>Bacteria</taxon>
        <taxon>Bacillati</taxon>
        <taxon>Bacillota</taxon>
        <taxon>Bacilli</taxon>
        <taxon>Bacillales</taxon>
        <taxon>Staphylococcaceae</taxon>
        <taxon>Staphylococcus</taxon>
    </lineage>
</organism>
<sequence>MIGSSSNLSLSQSGKSDKNVMKKKINLYYNVEVEQDLEIKSKE</sequence>
<dbReference type="AlphaFoldDB" id="A0A0N9EFE5"/>
<dbReference type="RefSeq" id="WP_256769442.1">
    <property type="nucleotide sequence ID" value="NZ_CP031838.1"/>
</dbReference>